<protein>
    <submittedName>
        <fullName evidence="2">Uncharacterized protein</fullName>
    </submittedName>
</protein>
<evidence type="ECO:0000313" key="3">
    <source>
        <dbReference type="Proteomes" id="UP000794436"/>
    </source>
</evidence>
<gene>
    <name evidence="2" type="ORF">Poli38472_014196</name>
</gene>
<feature type="compositionally biased region" description="Low complexity" evidence="1">
    <location>
        <begin position="196"/>
        <end position="208"/>
    </location>
</feature>
<feature type="compositionally biased region" description="Polar residues" evidence="1">
    <location>
        <begin position="141"/>
        <end position="152"/>
    </location>
</feature>
<feature type="region of interest" description="Disordered" evidence="1">
    <location>
        <begin position="306"/>
        <end position="326"/>
    </location>
</feature>
<feature type="region of interest" description="Disordered" evidence="1">
    <location>
        <begin position="112"/>
        <end position="229"/>
    </location>
</feature>
<reference evidence="2" key="1">
    <citation type="submission" date="2019-03" db="EMBL/GenBank/DDBJ databases">
        <title>Long read genome sequence of the mycoparasitic Pythium oligandrum ATCC 38472 isolated from sugarbeet rhizosphere.</title>
        <authorList>
            <person name="Gaulin E."/>
        </authorList>
    </citation>
    <scope>NUCLEOTIDE SEQUENCE</scope>
    <source>
        <strain evidence="2">ATCC 38472_TT</strain>
    </source>
</reference>
<dbReference type="AlphaFoldDB" id="A0A8K1FKD6"/>
<dbReference type="OrthoDB" id="77845at2759"/>
<evidence type="ECO:0000256" key="1">
    <source>
        <dbReference type="SAM" id="MobiDB-lite"/>
    </source>
</evidence>
<name>A0A8K1FKD6_PYTOL</name>
<feature type="compositionally biased region" description="Low complexity" evidence="1">
    <location>
        <begin position="55"/>
        <end position="67"/>
    </location>
</feature>
<dbReference type="Proteomes" id="UP000794436">
    <property type="component" value="Unassembled WGS sequence"/>
</dbReference>
<feature type="compositionally biased region" description="Polar residues" evidence="1">
    <location>
        <begin position="1"/>
        <end position="15"/>
    </location>
</feature>
<comment type="caution">
    <text evidence="2">The sequence shown here is derived from an EMBL/GenBank/DDBJ whole genome shotgun (WGS) entry which is preliminary data.</text>
</comment>
<sequence>MTQVDAKTQELQSQAEVECTFQPKINPPPKRKPTRATTLSDAAASRYDEEEEDMSSYSLSPRSLSPSAWTRQPSTYASQINEPMDDEEDDGIRAARIHPTESQEASIQLYLARQGRAREDARRAQKKLLSTQPPKDFARVTTAQPFELSVSNRKPRRASSASPTGRSRSRPRTPSHSTANGSRAVASGRRTQPMPNTTTTNTTTGLTNDSPRQTLDDDEPTPVHPDTEAWQAERTTLLAIIDSQRQELETRDRVHNDASRLADSFALAVQTFEERLVAMEQSTATRLRDVSRQLAQQTAATELLLHSLGLALPPPPSSPTNDRSDP</sequence>
<accession>A0A8K1FKD6</accession>
<keyword evidence="3" id="KW-1185">Reference proteome</keyword>
<dbReference type="EMBL" id="SPLM01000041">
    <property type="protein sequence ID" value="TMW64079.1"/>
    <property type="molecule type" value="Genomic_DNA"/>
</dbReference>
<evidence type="ECO:0000313" key="2">
    <source>
        <dbReference type="EMBL" id="TMW64079.1"/>
    </source>
</evidence>
<organism evidence="2 3">
    <name type="scientific">Pythium oligandrum</name>
    <name type="common">Mycoparasitic fungus</name>
    <dbReference type="NCBI Taxonomy" id="41045"/>
    <lineage>
        <taxon>Eukaryota</taxon>
        <taxon>Sar</taxon>
        <taxon>Stramenopiles</taxon>
        <taxon>Oomycota</taxon>
        <taxon>Peronosporomycetes</taxon>
        <taxon>Pythiales</taxon>
        <taxon>Pythiaceae</taxon>
        <taxon>Pythium</taxon>
    </lineage>
</organism>
<feature type="compositionally biased region" description="Polar residues" evidence="1">
    <location>
        <begin position="68"/>
        <end position="81"/>
    </location>
</feature>
<feature type="region of interest" description="Disordered" evidence="1">
    <location>
        <begin position="1"/>
        <end position="91"/>
    </location>
</feature>
<proteinExistence type="predicted"/>